<dbReference type="EMBL" id="JADMLG010000030">
    <property type="protein sequence ID" value="MBH0781805.1"/>
    <property type="molecule type" value="Genomic_DNA"/>
</dbReference>
<proteinExistence type="predicted"/>
<reference evidence="2" key="1">
    <citation type="submission" date="2020-11" db="EMBL/GenBank/DDBJ databases">
        <title>Nocardia NEAU-351.nov., a novel actinomycete isolated from the cow dung.</title>
        <authorList>
            <person name="Zhang X."/>
        </authorList>
    </citation>
    <scope>NUCLEOTIDE SEQUENCE</scope>
    <source>
        <strain evidence="2">NEAU-351</strain>
    </source>
</reference>
<dbReference type="Gene3D" id="3.40.50.720">
    <property type="entry name" value="NAD(P)-binding Rossmann-like Domain"/>
    <property type="match status" value="1"/>
</dbReference>
<dbReference type="InterPro" id="IPR001509">
    <property type="entry name" value="Epimerase_deHydtase"/>
</dbReference>
<accession>A0A931N4J3</accession>
<dbReference type="InterPro" id="IPR036291">
    <property type="entry name" value="NAD(P)-bd_dom_sf"/>
</dbReference>
<dbReference type="InterPro" id="IPR050177">
    <property type="entry name" value="Lipid_A_modif_metabolic_enz"/>
</dbReference>
<keyword evidence="3" id="KW-1185">Reference proteome</keyword>
<protein>
    <submittedName>
        <fullName evidence="2">NAD-dependent epimerase/dehydratase</fullName>
    </submittedName>
</protein>
<evidence type="ECO:0000313" key="2">
    <source>
        <dbReference type="EMBL" id="MBH0781805.1"/>
    </source>
</evidence>
<dbReference type="SUPFAM" id="SSF51735">
    <property type="entry name" value="NAD(P)-binding Rossmann-fold domains"/>
    <property type="match status" value="1"/>
</dbReference>
<dbReference type="AlphaFoldDB" id="A0A931N4J3"/>
<dbReference type="Pfam" id="PF01370">
    <property type="entry name" value="Epimerase"/>
    <property type="match status" value="1"/>
</dbReference>
<sequence length="360" mass="37578">MAVRGRRPGGVVELLLASSLPRRLDGPVNVTGAGNAAGGDRPLVVVLGGSGFIGAAVVEALARQPIRLRTVGRRPPSVPSGAVAEVQALCTDLTTGAGLRAAVEGADAVVHLLMHTGGWREAEGDPAAERVNVGVMRDLVGLLGHGPHPPVVVFAGTTSQAGLPERMPLDGSEPDLPATAYDRHKHAAEQVLKAATADGLVRGVSLRLPTVYGDSPRGRLTGRGVVSTMVRKAFAGQELTLWHDGTVERDLVYVHDVADAFLAGIEHADGLVGRHWLLGTGEGVPLGRVLRMIADLVADHLGRTPVPVVCVPPPDLAAATDMHSVVIDSSGFRAATGWRPRIPLHTALRRCVEAYAGETR</sequence>
<dbReference type="Proteomes" id="UP000655751">
    <property type="component" value="Unassembled WGS sequence"/>
</dbReference>
<feature type="domain" description="NAD-dependent epimerase/dehydratase" evidence="1">
    <location>
        <begin position="44"/>
        <end position="279"/>
    </location>
</feature>
<name>A0A931N4J3_9NOCA</name>
<comment type="caution">
    <text evidence="2">The sequence shown here is derived from an EMBL/GenBank/DDBJ whole genome shotgun (WGS) entry which is preliminary data.</text>
</comment>
<evidence type="ECO:0000313" key="3">
    <source>
        <dbReference type="Proteomes" id="UP000655751"/>
    </source>
</evidence>
<dbReference type="PANTHER" id="PTHR43245">
    <property type="entry name" value="BIFUNCTIONAL POLYMYXIN RESISTANCE PROTEIN ARNA"/>
    <property type="match status" value="1"/>
</dbReference>
<evidence type="ECO:0000259" key="1">
    <source>
        <dbReference type="Pfam" id="PF01370"/>
    </source>
</evidence>
<gene>
    <name evidence="2" type="ORF">IT779_36575</name>
</gene>
<organism evidence="2 3">
    <name type="scientific">Nocardia bovistercoris</name>
    <dbReference type="NCBI Taxonomy" id="2785916"/>
    <lineage>
        <taxon>Bacteria</taxon>
        <taxon>Bacillati</taxon>
        <taxon>Actinomycetota</taxon>
        <taxon>Actinomycetes</taxon>
        <taxon>Mycobacteriales</taxon>
        <taxon>Nocardiaceae</taxon>
        <taxon>Nocardia</taxon>
    </lineage>
</organism>